<keyword evidence="2" id="KW-1185">Reference proteome</keyword>
<dbReference type="RefSeq" id="WP_153495401.1">
    <property type="nucleotide sequence ID" value="NZ_CAXYUY010000001.1"/>
</dbReference>
<evidence type="ECO:0000313" key="2">
    <source>
        <dbReference type="Proteomes" id="UP000439550"/>
    </source>
</evidence>
<reference evidence="1 2" key="1">
    <citation type="submission" date="2019-10" db="EMBL/GenBank/DDBJ databases">
        <authorList>
            <person name="Dong K."/>
        </authorList>
    </citation>
    <scope>NUCLEOTIDE SEQUENCE [LARGE SCALE GENOMIC DNA]</scope>
    <source>
        <strain evidence="1 2">DSM 28960</strain>
    </source>
</reference>
<protein>
    <submittedName>
        <fullName evidence="1">Uncharacterized protein</fullName>
    </submittedName>
</protein>
<dbReference type="AlphaFoldDB" id="A0A7X1Z8V0"/>
<dbReference type="Proteomes" id="UP000439550">
    <property type="component" value="Unassembled WGS sequence"/>
</dbReference>
<sequence length="247" mass="27738">MVSHIADIGLEVENFEAFKALLPAFGRSSITVGNYSIAQSKSGASLWFFKDPVTKQQGFAPHFDGESKINVRMNQEVSDEIKGKLEAVLGVWCIDAQTKEESTPIFFDCVNVANLKADKKTDFNLQLTAFPEKISSFRSEEDYYASQEKVKYQYSSNYYISYGSFNGSPNAGFAGKILERKVLKNEWTNQKFLWLKTESIVGIIDVVASLKFFAELPDVGDILTGEFYLSGKLTPHSKSIFAKLRKK</sequence>
<proteinExistence type="predicted"/>
<comment type="caution">
    <text evidence="1">The sequence shown here is derived from an EMBL/GenBank/DDBJ whole genome shotgun (WGS) entry which is preliminary data.</text>
</comment>
<gene>
    <name evidence="1" type="ORF">GHI93_02815</name>
</gene>
<dbReference type="OrthoDB" id="666874at2"/>
<evidence type="ECO:0000313" key="1">
    <source>
        <dbReference type="EMBL" id="MQW38882.1"/>
    </source>
</evidence>
<name>A0A7X1Z8V0_9LACT</name>
<accession>A0A7X1Z8V0</accession>
<organism evidence="1 2">
    <name type="scientific">Lactococcus hircilactis</name>
    <dbReference type="NCBI Taxonomy" id="1494462"/>
    <lineage>
        <taxon>Bacteria</taxon>
        <taxon>Bacillati</taxon>
        <taxon>Bacillota</taxon>
        <taxon>Bacilli</taxon>
        <taxon>Lactobacillales</taxon>
        <taxon>Streptococcaceae</taxon>
        <taxon>Lactococcus</taxon>
    </lineage>
</organism>
<dbReference type="EMBL" id="WITJ01000003">
    <property type="protein sequence ID" value="MQW38882.1"/>
    <property type="molecule type" value="Genomic_DNA"/>
</dbReference>